<keyword evidence="1" id="KW-0472">Membrane</keyword>
<gene>
    <name evidence="2" type="ORF">D477_006041</name>
</gene>
<feature type="transmembrane region" description="Helical" evidence="1">
    <location>
        <begin position="149"/>
        <end position="170"/>
    </location>
</feature>
<comment type="caution">
    <text evidence="2">The sequence shown here is derived from an EMBL/GenBank/DDBJ whole genome shotgun (WGS) entry which is preliminary data.</text>
</comment>
<organism evidence="2 3">
    <name type="scientific">Arthrobacter crystallopoietes BAB-32</name>
    <dbReference type="NCBI Taxonomy" id="1246476"/>
    <lineage>
        <taxon>Bacteria</taxon>
        <taxon>Bacillati</taxon>
        <taxon>Actinomycetota</taxon>
        <taxon>Actinomycetes</taxon>
        <taxon>Micrococcales</taxon>
        <taxon>Micrococcaceae</taxon>
        <taxon>Crystallibacter</taxon>
    </lineage>
</organism>
<feature type="transmembrane region" description="Helical" evidence="1">
    <location>
        <begin position="29"/>
        <end position="50"/>
    </location>
</feature>
<protein>
    <submittedName>
        <fullName evidence="2">DoxX family protein</fullName>
    </submittedName>
</protein>
<dbReference type="AlphaFoldDB" id="N1V4V8"/>
<accession>N1V4V8</accession>
<evidence type="ECO:0000313" key="2">
    <source>
        <dbReference type="EMBL" id="EMY35122.1"/>
    </source>
</evidence>
<dbReference type="Proteomes" id="UP000010729">
    <property type="component" value="Unassembled WGS sequence"/>
</dbReference>
<keyword evidence="1" id="KW-0812">Transmembrane</keyword>
<sequence>MTVIETGVDTRTSETTARSSARPAALPAAAGKALAVLRILLGTVFLWAFLDKALGLGFATPANKSWLAGGEPTSGYLGSLEGAFAGAFQPLAGQAWVDWSFMLGMLAVGSALILGIGLRAAAVGGTLIMGLMWLSSLPLKNHPVVDEHAIYASALWLLALAGAGQVWGLGKAWSRLPIVQRIGWLR</sequence>
<name>N1V4V8_9MICC</name>
<dbReference type="RefSeq" id="WP_005267972.1">
    <property type="nucleotide sequence ID" value="NZ_ANPE02000085.1"/>
</dbReference>
<feature type="transmembrane region" description="Helical" evidence="1">
    <location>
        <begin position="111"/>
        <end position="134"/>
    </location>
</feature>
<dbReference type="EMBL" id="ANPE02000085">
    <property type="protein sequence ID" value="EMY35122.1"/>
    <property type="molecule type" value="Genomic_DNA"/>
</dbReference>
<reference evidence="2 3" key="1">
    <citation type="journal article" date="2013" name="Genome Announc.">
        <title>Draft Genome Sequence of Arthrobacter crystallopoietes Strain BAB-32, Revealing Genes for Bioremediation.</title>
        <authorList>
            <person name="Joshi M.N."/>
            <person name="Pandit A.S."/>
            <person name="Sharma A."/>
            <person name="Pandya R.V."/>
            <person name="Desai S.M."/>
            <person name="Saxena A.K."/>
            <person name="Bagatharia S.B."/>
        </authorList>
    </citation>
    <scope>NUCLEOTIDE SEQUENCE [LARGE SCALE GENOMIC DNA]</scope>
    <source>
        <strain evidence="2 3">BAB-32</strain>
    </source>
</reference>
<dbReference type="OrthoDB" id="3253635at2"/>
<evidence type="ECO:0000256" key="1">
    <source>
        <dbReference type="SAM" id="Phobius"/>
    </source>
</evidence>
<keyword evidence="1" id="KW-1133">Transmembrane helix</keyword>
<evidence type="ECO:0000313" key="3">
    <source>
        <dbReference type="Proteomes" id="UP000010729"/>
    </source>
</evidence>
<proteinExistence type="predicted"/>
<keyword evidence="3" id="KW-1185">Reference proteome</keyword>